<evidence type="ECO:0000256" key="5">
    <source>
        <dbReference type="HAMAP-Rule" id="MF_00822"/>
    </source>
</evidence>
<dbReference type="GO" id="GO:0065003">
    <property type="term" value="P:protein-containing complex assembly"/>
    <property type="evidence" value="ECO:0007669"/>
    <property type="project" value="InterPro"/>
</dbReference>
<gene>
    <name evidence="5 8" type="primary">ureE</name>
    <name evidence="8" type="ordered locus">KVU_0406</name>
</gene>
<dbReference type="Proteomes" id="UP000000692">
    <property type="component" value="Chromosome"/>
</dbReference>
<dbReference type="KEGG" id="kvl:KVU_0406"/>
<evidence type="ECO:0000256" key="6">
    <source>
        <dbReference type="SAM" id="MobiDB-lite"/>
    </source>
</evidence>
<evidence type="ECO:0000256" key="1">
    <source>
        <dbReference type="ARBA" id="ARBA00004496"/>
    </source>
</evidence>
<dbReference type="HOGENOM" id="CLU_093757_1_0_5"/>
<proteinExistence type="inferred from homology"/>
<protein>
    <recommendedName>
        <fullName evidence="5">Urease accessory protein UreE</fullName>
    </recommendedName>
</protein>
<reference evidence="8 9" key="1">
    <citation type="journal article" date="2011" name="J. Bacteriol.">
        <title>Complete genome sequence of the industrial strain Ketogulonicigenium vulgare WSH-001.</title>
        <authorList>
            <person name="Liu L."/>
            <person name="Li Y."/>
            <person name="Zhang J."/>
            <person name="Zhou Z."/>
            <person name="Liu J."/>
            <person name="Li X."/>
            <person name="Zhou J."/>
            <person name="Du G."/>
            <person name="Wang L."/>
            <person name="Chen J."/>
        </authorList>
    </citation>
    <scope>NUCLEOTIDE SEQUENCE [LARGE SCALE GENOMIC DNA]</scope>
    <source>
        <strain evidence="8 9">WSH-001</strain>
    </source>
</reference>
<dbReference type="CDD" id="cd00571">
    <property type="entry name" value="UreE"/>
    <property type="match status" value="1"/>
</dbReference>
<dbReference type="GO" id="GO:0006457">
    <property type="term" value="P:protein folding"/>
    <property type="evidence" value="ECO:0007669"/>
    <property type="project" value="InterPro"/>
</dbReference>
<dbReference type="PATRIC" id="fig|759362.5.peg.427"/>
<keyword evidence="9" id="KW-1185">Reference proteome</keyword>
<dbReference type="HAMAP" id="MF_00822">
    <property type="entry name" value="UreE"/>
    <property type="match status" value="1"/>
</dbReference>
<dbReference type="InterPro" id="IPR036118">
    <property type="entry name" value="UreE_N_sf"/>
</dbReference>
<dbReference type="InterPro" id="IPR007864">
    <property type="entry name" value="UreE_C_dom"/>
</dbReference>
<evidence type="ECO:0000256" key="4">
    <source>
        <dbReference type="ARBA" id="ARBA00023186"/>
    </source>
</evidence>
<keyword evidence="3 5" id="KW-0533">Nickel</keyword>
<dbReference type="Pfam" id="PF02814">
    <property type="entry name" value="UreE_N"/>
    <property type="match status" value="1"/>
</dbReference>
<dbReference type="InterPro" id="IPR004029">
    <property type="entry name" value="UreE_N"/>
</dbReference>
<sequence>MTLHAHDIARQSDATPADFIQMSYEERLIRRKRVTTASGLSFMVDLPETVGLDEGDAFVLSDGRQVTIIAADEDLLEVQGDLHRLAWHIGNRHAPCQIEMDRLVIRADKVMQDMLRGLGAAVKSIREPFRPEGGAYGHGRTMGHSHGGHSHGPDTAHDHAHVDGHDRLHGLMAGDAPAGAEDGHHHHDHDDHDHDHSHEGVPNLRPHRHDHHH</sequence>
<dbReference type="AlphaFoldDB" id="F9Y9Z3"/>
<dbReference type="eggNOG" id="COG2371">
    <property type="taxonomic scope" value="Bacteria"/>
</dbReference>
<organism evidence="8 9">
    <name type="scientific">Ketogulonicigenium vulgare (strain WSH-001)</name>
    <dbReference type="NCBI Taxonomy" id="759362"/>
    <lineage>
        <taxon>Bacteria</taxon>
        <taxon>Pseudomonadati</taxon>
        <taxon>Pseudomonadota</taxon>
        <taxon>Alphaproteobacteria</taxon>
        <taxon>Rhodobacterales</taxon>
        <taxon>Roseobacteraceae</taxon>
        <taxon>Ketogulonicigenium</taxon>
    </lineage>
</organism>
<dbReference type="GO" id="GO:0051082">
    <property type="term" value="F:unfolded protein binding"/>
    <property type="evidence" value="ECO:0007669"/>
    <property type="project" value="UniProtKB-UniRule"/>
</dbReference>
<comment type="subcellular location">
    <subcellularLocation>
        <location evidence="1 5">Cytoplasm</location>
    </subcellularLocation>
</comment>
<evidence type="ECO:0000256" key="3">
    <source>
        <dbReference type="ARBA" id="ARBA00022596"/>
    </source>
</evidence>
<keyword evidence="4 5" id="KW-0143">Chaperone</keyword>
<feature type="compositionally biased region" description="Basic and acidic residues" evidence="6">
    <location>
        <begin position="181"/>
        <end position="199"/>
    </location>
</feature>
<keyword evidence="2 5" id="KW-0963">Cytoplasm</keyword>
<dbReference type="InterPro" id="IPR012406">
    <property type="entry name" value="UreE"/>
</dbReference>
<feature type="region of interest" description="Disordered" evidence="6">
    <location>
        <begin position="129"/>
        <end position="213"/>
    </location>
</feature>
<comment type="similarity">
    <text evidence="5">Belongs to the UreE family.</text>
</comment>
<evidence type="ECO:0000259" key="7">
    <source>
        <dbReference type="SMART" id="SM00988"/>
    </source>
</evidence>
<comment type="function">
    <text evidence="5">Involved in urease metallocenter assembly. Binds nickel. Probably functions as a nickel donor during metallocenter assembly.</text>
</comment>
<name>F9Y9Z3_KETVW</name>
<dbReference type="GO" id="GO:0019627">
    <property type="term" value="P:urea metabolic process"/>
    <property type="evidence" value="ECO:0007669"/>
    <property type="project" value="InterPro"/>
</dbReference>
<dbReference type="GO" id="GO:0005737">
    <property type="term" value="C:cytoplasm"/>
    <property type="evidence" value="ECO:0007669"/>
    <property type="project" value="UniProtKB-SubCell"/>
</dbReference>
<dbReference type="SUPFAM" id="SSF69287">
    <property type="entry name" value="Urease metallochaperone UreE, N-terminal domain"/>
    <property type="match status" value="1"/>
</dbReference>
<evidence type="ECO:0000313" key="8">
    <source>
        <dbReference type="EMBL" id="AEM40245.1"/>
    </source>
</evidence>
<dbReference type="Pfam" id="PF05194">
    <property type="entry name" value="UreE_C"/>
    <property type="match status" value="1"/>
</dbReference>
<dbReference type="RefSeq" id="WP_014537528.1">
    <property type="nucleotide sequence ID" value="NC_017384.1"/>
</dbReference>
<evidence type="ECO:0000256" key="2">
    <source>
        <dbReference type="ARBA" id="ARBA00022490"/>
    </source>
</evidence>
<feature type="compositionally biased region" description="Basic and acidic residues" evidence="6">
    <location>
        <begin position="151"/>
        <end position="169"/>
    </location>
</feature>
<feature type="domain" description="UreE urease accessory N-terminal" evidence="7">
    <location>
        <begin position="4"/>
        <end position="66"/>
    </location>
</feature>
<dbReference type="EMBL" id="CP002018">
    <property type="protein sequence ID" value="AEM40245.1"/>
    <property type="molecule type" value="Genomic_DNA"/>
</dbReference>
<evidence type="ECO:0000313" key="9">
    <source>
        <dbReference type="Proteomes" id="UP000000692"/>
    </source>
</evidence>
<dbReference type="SUPFAM" id="SSF69737">
    <property type="entry name" value="Urease metallochaperone UreE, C-terminal domain"/>
    <property type="match status" value="1"/>
</dbReference>
<dbReference type="SMART" id="SM00988">
    <property type="entry name" value="UreE_N"/>
    <property type="match status" value="1"/>
</dbReference>
<dbReference type="Gene3D" id="2.60.260.20">
    <property type="entry name" value="Urease metallochaperone UreE, N-terminal domain"/>
    <property type="match status" value="1"/>
</dbReference>
<accession>F9Y9Z3</accession>
<dbReference type="OrthoDB" id="9802215at2"/>
<dbReference type="GO" id="GO:0016151">
    <property type="term" value="F:nickel cation binding"/>
    <property type="evidence" value="ECO:0007669"/>
    <property type="project" value="UniProtKB-UniRule"/>
</dbReference>
<dbReference type="Gene3D" id="3.30.70.790">
    <property type="entry name" value="UreE, C-terminal domain"/>
    <property type="match status" value="1"/>
</dbReference>